<dbReference type="SUPFAM" id="SSF57903">
    <property type="entry name" value="FYVE/PHD zinc finger"/>
    <property type="match status" value="1"/>
</dbReference>
<comment type="caution">
    <text evidence="2">The sequence shown here is derived from an EMBL/GenBank/DDBJ whole genome shotgun (WGS) entry which is preliminary data.</text>
</comment>
<feature type="region of interest" description="Disordered" evidence="1">
    <location>
        <begin position="1"/>
        <end position="28"/>
    </location>
</feature>
<evidence type="ECO:0000313" key="3">
    <source>
        <dbReference type="Proteomes" id="UP001159363"/>
    </source>
</evidence>
<evidence type="ECO:0000256" key="1">
    <source>
        <dbReference type="SAM" id="MobiDB-lite"/>
    </source>
</evidence>
<name>A0ABQ9GFT6_9NEOP</name>
<gene>
    <name evidence="2" type="ORF">PR048_029085</name>
</gene>
<protein>
    <recommendedName>
        <fullName evidence="4">Zinc finger PHD-type domain-containing protein</fullName>
    </recommendedName>
</protein>
<keyword evidence="3" id="KW-1185">Reference proteome</keyword>
<evidence type="ECO:0000313" key="2">
    <source>
        <dbReference type="EMBL" id="KAJ8870074.1"/>
    </source>
</evidence>
<dbReference type="Gene3D" id="3.30.40.10">
    <property type="entry name" value="Zinc/RING finger domain, C3HC4 (zinc finger)"/>
    <property type="match status" value="1"/>
</dbReference>
<sequence>MSGTDPKCKKKLMGLGSSESTTTEKPSRLAALEAEDDTECIFCGKNFHDNWIQCYSCKGWAHEGCASTDPSDIFYNGDVCIDKGSFKVRH</sequence>
<dbReference type="InterPro" id="IPR013083">
    <property type="entry name" value="Znf_RING/FYVE/PHD"/>
</dbReference>
<dbReference type="EMBL" id="JARBHB010000013">
    <property type="protein sequence ID" value="KAJ8870074.1"/>
    <property type="molecule type" value="Genomic_DNA"/>
</dbReference>
<organism evidence="2 3">
    <name type="scientific">Dryococelus australis</name>
    <dbReference type="NCBI Taxonomy" id="614101"/>
    <lineage>
        <taxon>Eukaryota</taxon>
        <taxon>Metazoa</taxon>
        <taxon>Ecdysozoa</taxon>
        <taxon>Arthropoda</taxon>
        <taxon>Hexapoda</taxon>
        <taxon>Insecta</taxon>
        <taxon>Pterygota</taxon>
        <taxon>Neoptera</taxon>
        <taxon>Polyneoptera</taxon>
        <taxon>Phasmatodea</taxon>
        <taxon>Verophasmatodea</taxon>
        <taxon>Anareolatae</taxon>
        <taxon>Phasmatidae</taxon>
        <taxon>Eurycanthinae</taxon>
        <taxon>Dryococelus</taxon>
    </lineage>
</organism>
<evidence type="ECO:0008006" key="4">
    <source>
        <dbReference type="Google" id="ProtNLM"/>
    </source>
</evidence>
<accession>A0ABQ9GFT6</accession>
<dbReference type="InterPro" id="IPR011011">
    <property type="entry name" value="Znf_FYVE_PHD"/>
</dbReference>
<dbReference type="Proteomes" id="UP001159363">
    <property type="component" value="Chromosome 12"/>
</dbReference>
<reference evidence="2 3" key="1">
    <citation type="submission" date="2023-02" db="EMBL/GenBank/DDBJ databases">
        <title>LHISI_Scaffold_Assembly.</title>
        <authorList>
            <person name="Stuart O.P."/>
            <person name="Cleave R."/>
            <person name="Magrath M.J.L."/>
            <person name="Mikheyev A.S."/>
        </authorList>
    </citation>
    <scope>NUCLEOTIDE SEQUENCE [LARGE SCALE GENOMIC DNA]</scope>
    <source>
        <strain evidence="2">Daus_M_001</strain>
        <tissue evidence="2">Leg muscle</tissue>
    </source>
</reference>
<proteinExistence type="predicted"/>